<dbReference type="AlphaFoldDB" id="Q3JFR7"/>
<dbReference type="InterPro" id="IPR036291">
    <property type="entry name" value="NAD(P)-bd_dom_sf"/>
</dbReference>
<dbReference type="EMBL" id="CP000125">
    <property type="protein sequence ID" value="ABA52868.1"/>
    <property type="molecule type" value="Genomic_DNA"/>
</dbReference>
<dbReference type="EnsemblBacteria" id="ABA52868">
    <property type="protein sequence ID" value="ABA52868"/>
    <property type="gene ID" value="BURPS1710b_A2436"/>
</dbReference>
<dbReference type="PANTHER" id="PTHR43431">
    <property type="entry name" value="OXIDOREDUCTASE, SHORT CHAIN DEHYDROGENASE/REDUCTASE FAMILY (AFU_ORTHOLOGUE AFUA_5G14000)"/>
    <property type="match status" value="1"/>
</dbReference>
<dbReference type="Gene3D" id="3.40.50.720">
    <property type="entry name" value="NAD(P)-binding Rossmann-like Domain"/>
    <property type="match status" value="1"/>
</dbReference>
<proteinExistence type="predicted"/>
<dbReference type="PRINTS" id="PR00081">
    <property type="entry name" value="GDHRDH"/>
</dbReference>
<sequence>MLNAPSTSAFAAVPINIACFLRFARATDDIGFADMTIDTVSSRSIPLAWIAGVGASAGLGAALGRRFARGGYAVVLTGRTHERVAAVADEIRAQGGVAHVASGDIASEADVERLAIEVRTLGALRAAVFNAGNAVRAPTLELSVAQFEHAWRTNVIGGFLFAKAALAQLLDADGGAPGDDTPRSLLFTGATASLRGRPPFAAFASAKAGLRSLAQTLAREFGPRGVHVAHAVIDGGIDGERLRGAAPERVAQAGADGLLSPDAIADSYWQLHVQHRSAWTQELDLRPYNEAF</sequence>
<evidence type="ECO:0000313" key="2">
    <source>
        <dbReference type="Proteomes" id="UP000002700"/>
    </source>
</evidence>
<dbReference type="KEGG" id="bpm:BURPS1710b_A2436"/>
<dbReference type="PANTHER" id="PTHR43431:SF7">
    <property type="entry name" value="OXIDOREDUCTASE, SHORT CHAIN DEHYDROGENASE_REDUCTASE FAMILY (AFU_ORTHOLOGUE AFUA_5G14000)"/>
    <property type="match status" value="1"/>
</dbReference>
<accession>Q3JFR7</accession>
<dbReference type="HOGENOM" id="CLU_010194_17_0_4"/>
<protein>
    <submittedName>
        <fullName evidence="1">Oxidoreductase, short-chain dehydrogenase/reductase family</fullName>
    </submittedName>
</protein>
<reference evidence="1 2" key="1">
    <citation type="submission" date="2005-09" db="EMBL/GenBank/DDBJ databases">
        <authorList>
            <person name="Woods D.E."/>
            <person name="Nierman W.C."/>
        </authorList>
    </citation>
    <scope>NUCLEOTIDE SEQUENCE [LARGE SCALE GENOMIC DNA]</scope>
    <source>
        <strain evidence="1 2">1710b</strain>
    </source>
</reference>
<name>Q3JFR7_BURP1</name>
<dbReference type="InterPro" id="IPR002347">
    <property type="entry name" value="SDR_fam"/>
</dbReference>
<evidence type="ECO:0000313" key="1">
    <source>
        <dbReference type="EMBL" id="ABA52868.1"/>
    </source>
</evidence>
<dbReference type="Pfam" id="PF00106">
    <property type="entry name" value="adh_short"/>
    <property type="match status" value="1"/>
</dbReference>
<organism evidence="1 2">
    <name type="scientific">Burkholderia pseudomallei (strain 1710b)</name>
    <dbReference type="NCBI Taxonomy" id="320372"/>
    <lineage>
        <taxon>Bacteria</taxon>
        <taxon>Pseudomonadati</taxon>
        <taxon>Pseudomonadota</taxon>
        <taxon>Betaproteobacteria</taxon>
        <taxon>Burkholderiales</taxon>
        <taxon>Burkholderiaceae</taxon>
        <taxon>Burkholderia</taxon>
        <taxon>pseudomallei group</taxon>
    </lineage>
</organism>
<dbReference type="SUPFAM" id="SSF51735">
    <property type="entry name" value="NAD(P)-binding Rossmann-fold domains"/>
    <property type="match status" value="1"/>
</dbReference>
<dbReference type="Proteomes" id="UP000002700">
    <property type="component" value="Chromosome II"/>
</dbReference>
<gene>
    <name evidence="1" type="ordered locus">BURPS1710b_A2436</name>
</gene>